<name>A0A378UG47_BERDE</name>
<keyword evidence="2" id="KW-1185">Reference proteome</keyword>
<reference evidence="1 2" key="1">
    <citation type="submission" date="2018-06" db="EMBL/GenBank/DDBJ databases">
        <authorList>
            <consortium name="Pathogen Informatics"/>
            <person name="Doyle S."/>
        </authorList>
    </citation>
    <scope>NUCLEOTIDE SEQUENCE [LARGE SCALE GENOMIC DNA]</scope>
    <source>
        <strain evidence="1 2">NCTC10295</strain>
    </source>
</reference>
<proteinExistence type="predicted"/>
<dbReference type="RefSeq" id="WP_169798079.1">
    <property type="nucleotide sequence ID" value="NZ_CP181246.1"/>
</dbReference>
<dbReference type="Proteomes" id="UP000254651">
    <property type="component" value="Unassembled WGS sequence"/>
</dbReference>
<protein>
    <submittedName>
        <fullName evidence="1">Putative phage associated protein</fullName>
    </submittedName>
</protein>
<evidence type="ECO:0000313" key="2">
    <source>
        <dbReference type="Proteomes" id="UP000254651"/>
    </source>
</evidence>
<gene>
    <name evidence="1" type="ORF">NCTC10295_01115</name>
</gene>
<accession>A0A378UG47</accession>
<dbReference type="AlphaFoldDB" id="A0A378UG47"/>
<evidence type="ECO:0000313" key="1">
    <source>
        <dbReference type="EMBL" id="STZ76354.1"/>
    </source>
</evidence>
<sequence length="57" mass="6988">MDEKAKKAAEYRKKYEQNRVMKAVSFHKEKDADLLELIENVDFSQWIKNILRERFKK</sequence>
<organism evidence="1 2">
    <name type="scientific">Bergeriella denitrificans</name>
    <name type="common">Neisseria denitrificans</name>
    <dbReference type="NCBI Taxonomy" id="494"/>
    <lineage>
        <taxon>Bacteria</taxon>
        <taxon>Pseudomonadati</taxon>
        <taxon>Pseudomonadota</taxon>
        <taxon>Betaproteobacteria</taxon>
        <taxon>Neisseriales</taxon>
        <taxon>Neisseriaceae</taxon>
        <taxon>Bergeriella</taxon>
    </lineage>
</organism>
<dbReference type="EMBL" id="UGQS01000002">
    <property type="protein sequence ID" value="STZ76354.1"/>
    <property type="molecule type" value="Genomic_DNA"/>
</dbReference>